<name>A0A1F5JS02_9BACT</name>
<dbReference type="Gene3D" id="3.40.50.10490">
    <property type="entry name" value="Glucose-6-phosphate isomerase like protein, domain 1"/>
    <property type="match status" value="1"/>
</dbReference>
<dbReference type="InterPro" id="IPR005706">
    <property type="entry name" value="Ribosomal_uS2_bac/mit/plastid"/>
</dbReference>
<dbReference type="Gene3D" id="1.10.287.610">
    <property type="entry name" value="Helix hairpin bin"/>
    <property type="match status" value="1"/>
</dbReference>
<organism evidence="6 7">
    <name type="scientific">Candidatus Daviesbacteria bacterium RIFCSPHIGHO2_02_FULL_36_13</name>
    <dbReference type="NCBI Taxonomy" id="1797768"/>
    <lineage>
        <taxon>Bacteria</taxon>
        <taxon>Candidatus Daviesiibacteriota</taxon>
    </lineage>
</organism>
<accession>A0A1F5JS02</accession>
<keyword evidence="2 5" id="KW-0689">Ribosomal protein</keyword>
<dbReference type="STRING" id="1797768.A3C59_02165"/>
<comment type="similarity">
    <text evidence="1 5">Belongs to the universal ribosomal protein uS2 family.</text>
</comment>
<dbReference type="PANTHER" id="PTHR12534">
    <property type="entry name" value="30S RIBOSOMAL PROTEIN S2 PROKARYOTIC AND ORGANELLAR"/>
    <property type="match status" value="1"/>
</dbReference>
<evidence type="ECO:0000313" key="7">
    <source>
        <dbReference type="Proteomes" id="UP000176902"/>
    </source>
</evidence>
<dbReference type="Proteomes" id="UP000176902">
    <property type="component" value="Unassembled WGS sequence"/>
</dbReference>
<evidence type="ECO:0000256" key="2">
    <source>
        <dbReference type="ARBA" id="ARBA00022980"/>
    </source>
</evidence>
<dbReference type="InterPro" id="IPR023591">
    <property type="entry name" value="Ribosomal_uS2_flav_dom_sf"/>
</dbReference>
<evidence type="ECO:0000256" key="5">
    <source>
        <dbReference type="HAMAP-Rule" id="MF_00291"/>
    </source>
</evidence>
<dbReference type="CDD" id="cd01425">
    <property type="entry name" value="RPS2"/>
    <property type="match status" value="1"/>
</dbReference>
<protein>
    <recommendedName>
        <fullName evidence="4 5">Small ribosomal subunit protein uS2</fullName>
    </recommendedName>
</protein>
<evidence type="ECO:0000256" key="1">
    <source>
        <dbReference type="ARBA" id="ARBA00006242"/>
    </source>
</evidence>
<reference evidence="6 7" key="1">
    <citation type="journal article" date="2016" name="Nat. Commun.">
        <title>Thousands of microbial genomes shed light on interconnected biogeochemical processes in an aquifer system.</title>
        <authorList>
            <person name="Anantharaman K."/>
            <person name="Brown C.T."/>
            <person name="Hug L.A."/>
            <person name="Sharon I."/>
            <person name="Castelle C.J."/>
            <person name="Probst A.J."/>
            <person name="Thomas B.C."/>
            <person name="Singh A."/>
            <person name="Wilkins M.J."/>
            <person name="Karaoz U."/>
            <person name="Brodie E.L."/>
            <person name="Williams K.H."/>
            <person name="Hubbard S.S."/>
            <person name="Banfield J.F."/>
        </authorList>
    </citation>
    <scope>NUCLEOTIDE SEQUENCE [LARGE SCALE GENOMIC DNA]</scope>
</reference>
<dbReference type="GO" id="GO:0003735">
    <property type="term" value="F:structural constituent of ribosome"/>
    <property type="evidence" value="ECO:0007669"/>
    <property type="project" value="InterPro"/>
</dbReference>
<evidence type="ECO:0000313" key="6">
    <source>
        <dbReference type="EMBL" id="OGE31422.1"/>
    </source>
</evidence>
<dbReference type="GO" id="GO:0006412">
    <property type="term" value="P:translation"/>
    <property type="evidence" value="ECO:0007669"/>
    <property type="project" value="UniProtKB-UniRule"/>
</dbReference>
<dbReference type="Pfam" id="PF00318">
    <property type="entry name" value="Ribosomal_S2"/>
    <property type="match status" value="1"/>
</dbReference>
<dbReference type="GO" id="GO:0022627">
    <property type="term" value="C:cytosolic small ribosomal subunit"/>
    <property type="evidence" value="ECO:0007669"/>
    <property type="project" value="TreeGrafter"/>
</dbReference>
<dbReference type="PROSITE" id="PS00962">
    <property type="entry name" value="RIBOSOMAL_S2_1"/>
    <property type="match status" value="1"/>
</dbReference>
<dbReference type="SUPFAM" id="SSF52313">
    <property type="entry name" value="Ribosomal protein S2"/>
    <property type="match status" value="1"/>
</dbReference>
<dbReference type="InterPro" id="IPR018130">
    <property type="entry name" value="Ribosomal_uS2_CS"/>
</dbReference>
<comment type="caution">
    <text evidence="6">The sequence shown here is derived from an EMBL/GenBank/DDBJ whole genome shotgun (WGS) entry which is preliminary data.</text>
</comment>
<proteinExistence type="inferred from homology"/>
<dbReference type="HAMAP" id="MF_00291_B">
    <property type="entry name" value="Ribosomal_uS2_B"/>
    <property type="match status" value="1"/>
</dbReference>
<dbReference type="PRINTS" id="PR00395">
    <property type="entry name" value="RIBOSOMALS2"/>
</dbReference>
<dbReference type="InterPro" id="IPR001865">
    <property type="entry name" value="Ribosomal_uS2"/>
</dbReference>
<evidence type="ECO:0000256" key="3">
    <source>
        <dbReference type="ARBA" id="ARBA00023274"/>
    </source>
</evidence>
<dbReference type="AlphaFoldDB" id="A0A1F5JS02"/>
<dbReference type="EMBL" id="MFCV01000039">
    <property type="protein sequence ID" value="OGE31422.1"/>
    <property type="molecule type" value="Genomic_DNA"/>
</dbReference>
<evidence type="ECO:0000256" key="4">
    <source>
        <dbReference type="ARBA" id="ARBA00035256"/>
    </source>
</evidence>
<sequence length="281" mass="31476">MYQLPKIEELLEAGVHFGHQIRRGHPRMKPYIYGAREGVHIIDLTKSEIYLKEACEYVYSLGKEGKVLLFVGTKKQARPIVEELAKNLKTPYLIERWIGGFLTNFEQMQKNLKILKEFKEAKEKGNLKKYTKKEQLLLDRKMNKLDRDFEGVMELGILPDAVFVSDAVTENIAVKEANRMGIKVVAIADSNCNPSQIDYPIPGNDDAIKSIKILLEAVAGAYAEGKKEAGVVAERAAKQAEKDAAKKAADDKELDETLKVEVAAAEESLEKKAVKDSEKVV</sequence>
<dbReference type="PANTHER" id="PTHR12534:SF0">
    <property type="entry name" value="SMALL RIBOSOMAL SUBUNIT PROTEIN US2M"/>
    <property type="match status" value="1"/>
</dbReference>
<gene>
    <name evidence="5" type="primary">rpsB</name>
    <name evidence="6" type="ORF">A3C59_02165</name>
</gene>
<dbReference type="NCBIfam" id="TIGR01011">
    <property type="entry name" value="rpsB_bact"/>
    <property type="match status" value="1"/>
</dbReference>
<keyword evidence="3 5" id="KW-0687">Ribonucleoprotein</keyword>